<dbReference type="Gene3D" id="6.10.340.10">
    <property type="match status" value="1"/>
</dbReference>
<dbReference type="InterPro" id="IPR010559">
    <property type="entry name" value="Sig_transdc_His_kin_internal"/>
</dbReference>
<dbReference type="Gene3D" id="3.30.565.10">
    <property type="entry name" value="Histidine kinase-like ATPase, C-terminal domain"/>
    <property type="match status" value="1"/>
</dbReference>
<evidence type="ECO:0000256" key="2">
    <source>
        <dbReference type="ARBA" id="ARBA00022553"/>
    </source>
</evidence>
<dbReference type="PROSITE" id="PS50885">
    <property type="entry name" value="HAMP"/>
    <property type="match status" value="1"/>
</dbReference>
<evidence type="ECO:0000256" key="1">
    <source>
        <dbReference type="ARBA" id="ARBA00004370"/>
    </source>
</evidence>
<dbReference type="InterPro" id="IPR003660">
    <property type="entry name" value="HAMP_dom"/>
</dbReference>
<evidence type="ECO:0000256" key="3">
    <source>
        <dbReference type="ARBA" id="ARBA00022679"/>
    </source>
</evidence>
<keyword evidence="3" id="KW-0808">Transferase</keyword>
<dbReference type="HOGENOM" id="CLU_020473_6_0_9"/>
<protein>
    <submittedName>
        <fullName evidence="8">Integral membrane sensor signal transduction histidine kinase</fullName>
    </submittedName>
</protein>
<dbReference type="Pfam" id="PF06580">
    <property type="entry name" value="His_kinase"/>
    <property type="match status" value="1"/>
</dbReference>
<organism evidence="8 9">
    <name type="scientific">Caldicellulosiruptor kronotskyensis (strain DSM 18902 / VKM B-2412 / 2002)</name>
    <dbReference type="NCBI Taxonomy" id="632348"/>
    <lineage>
        <taxon>Bacteria</taxon>
        <taxon>Bacillati</taxon>
        <taxon>Bacillota</taxon>
        <taxon>Bacillota incertae sedis</taxon>
        <taxon>Caldicellulosiruptorales</taxon>
        <taxon>Caldicellulosiruptoraceae</taxon>
        <taxon>Caldicellulosiruptor</taxon>
    </lineage>
</organism>
<gene>
    <name evidence="8" type="ordered locus">Calkro_0300</name>
</gene>
<dbReference type="GO" id="GO:0000155">
    <property type="term" value="F:phosphorelay sensor kinase activity"/>
    <property type="evidence" value="ECO:0007669"/>
    <property type="project" value="InterPro"/>
</dbReference>
<feature type="domain" description="HAMP" evidence="7">
    <location>
        <begin position="314"/>
        <end position="366"/>
    </location>
</feature>
<evidence type="ECO:0000256" key="5">
    <source>
        <dbReference type="SAM" id="Coils"/>
    </source>
</evidence>
<reference key="1">
    <citation type="submission" date="2010-11" db="EMBL/GenBank/DDBJ databases">
        <title>Complete sequence of Caldicellulosiruptor kronotskyensis 2002.</title>
        <authorList>
            <consortium name="US DOE Joint Genome Institute"/>
            <person name="Lucas S."/>
            <person name="Copeland A."/>
            <person name="Lapidus A."/>
            <person name="Cheng J.-F."/>
            <person name="Bruce D."/>
            <person name="Goodwin L."/>
            <person name="Pitluck S."/>
            <person name="Davenport K."/>
            <person name="Detter J.C."/>
            <person name="Han C."/>
            <person name="Tapia R."/>
            <person name="Land M."/>
            <person name="Hauser L."/>
            <person name="Jeffries C."/>
            <person name="Kyrpides N."/>
            <person name="Ivanova N."/>
            <person name="Mikhailova N."/>
            <person name="Blumer-Schuette S.E."/>
            <person name="Kelly R.M."/>
            <person name="Woyke T."/>
        </authorList>
    </citation>
    <scope>NUCLEOTIDE SEQUENCE</scope>
    <source>
        <strain>2002</strain>
    </source>
</reference>
<keyword evidence="6" id="KW-0472">Membrane</keyword>
<dbReference type="InterPro" id="IPR050640">
    <property type="entry name" value="Bact_2-comp_sensor_kinase"/>
</dbReference>
<dbReference type="SMART" id="SM00304">
    <property type="entry name" value="HAMP"/>
    <property type="match status" value="1"/>
</dbReference>
<keyword evidence="9" id="KW-1185">Reference proteome</keyword>
<reference evidence="8 9" key="2">
    <citation type="journal article" date="2011" name="J. Bacteriol.">
        <title>Complete genome sequences for the anaerobic, extremely thermophilic plant biomass-degrading bacteria Caldicellulosiruptor hydrothermalis, Caldicellulosiruptor kristjanssonii, Caldicellulosiruptor kronotskyensis, Caldicellulosiruptor owensenis, and Caldicellulosiruptor lactoaceticus.</title>
        <authorList>
            <person name="Blumer-Schuette S.E."/>
            <person name="Ozdemir I."/>
            <person name="Mistry D."/>
            <person name="Lucas S."/>
            <person name="Lapidus A."/>
            <person name="Cheng J.F."/>
            <person name="Goodwin L.A."/>
            <person name="Pitluck S."/>
            <person name="Land M.L."/>
            <person name="Hauser L.J."/>
            <person name="Woyke T."/>
            <person name="Mikhailova N."/>
            <person name="Pati A."/>
            <person name="Kyrpides N.C."/>
            <person name="Ivanova N."/>
            <person name="Detter J.C."/>
            <person name="Walston-Davenport K."/>
            <person name="Han S."/>
            <person name="Adams M.W."/>
            <person name="Kelly R.M."/>
        </authorList>
    </citation>
    <scope>NUCLEOTIDE SEQUENCE [LARGE SCALE GENOMIC DNA]</scope>
    <source>
        <strain evidence="9">DSM 18902 / VKM B-2412 / 2002</strain>
    </source>
</reference>
<accession>E4SDL8</accession>
<evidence type="ECO:0000313" key="9">
    <source>
        <dbReference type="Proteomes" id="UP000006835"/>
    </source>
</evidence>
<dbReference type="PANTHER" id="PTHR34220">
    <property type="entry name" value="SENSOR HISTIDINE KINASE YPDA"/>
    <property type="match status" value="1"/>
</dbReference>
<evidence type="ECO:0000259" key="7">
    <source>
        <dbReference type="PROSITE" id="PS50885"/>
    </source>
</evidence>
<dbReference type="InterPro" id="IPR003594">
    <property type="entry name" value="HATPase_dom"/>
</dbReference>
<comment type="subcellular location">
    <subcellularLocation>
        <location evidence="1">Membrane</location>
    </subcellularLocation>
</comment>
<name>E4SDL8_CALK2</name>
<dbReference type="PANTHER" id="PTHR34220:SF7">
    <property type="entry name" value="SENSOR HISTIDINE KINASE YPDA"/>
    <property type="match status" value="1"/>
</dbReference>
<dbReference type="AlphaFoldDB" id="E4SDL8"/>
<evidence type="ECO:0000313" key="8">
    <source>
        <dbReference type="EMBL" id="ADQ45211.1"/>
    </source>
</evidence>
<feature type="coiled-coil region" evidence="5">
    <location>
        <begin position="366"/>
        <end position="393"/>
    </location>
</feature>
<evidence type="ECO:0000256" key="6">
    <source>
        <dbReference type="SAM" id="Phobius"/>
    </source>
</evidence>
<dbReference type="EMBL" id="CP002330">
    <property type="protein sequence ID" value="ADQ45211.1"/>
    <property type="molecule type" value="Genomic_DNA"/>
</dbReference>
<proteinExistence type="predicted"/>
<dbReference type="InterPro" id="IPR036890">
    <property type="entry name" value="HATPase_C_sf"/>
</dbReference>
<dbReference type="GO" id="GO:0016020">
    <property type="term" value="C:membrane"/>
    <property type="evidence" value="ECO:0007669"/>
    <property type="project" value="UniProtKB-SubCell"/>
</dbReference>
<dbReference type="Pfam" id="PF02518">
    <property type="entry name" value="HATPase_c"/>
    <property type="match status" value="1"/>
</dbReference>
<dbReference type="PATRIC" id="fig|632348.3.peg.319"/>
<dbReference type="Proteomes" id="UP000006835">
    <property type="component" value="Chromosome"/>
</dbReference>
<keyword evidence="4 8" id="KW-0418">Kinase</keyword>
<feature type="transmembrane region" description="Helical" evidence="6">
    <location>
        <begin position="294"/>
        <end position="322"/>
    </location>
</feature>
<evidence type="ECO:0000256" key="4">
    <source>
        <dbReference type="ARBA" id="ARBA00022777"/>
    </source>
</evidence>
<dbReference type="KEGG" id="ckn:Calkro_0300"/>
<keyword evidence="6" id="KW-1133">Transmembrane helix</keyword>
<keyword evidence="2" id="KW-0597">Phosphoprotein</keyword>
<sequence>MKRFMRRSVKIVNDIPLFKKIFSIFFIFVFIPLLVLSSQFISQIDFYINDKLHSQLENASSITISNFKKAIELAINLAYTIYSDPRIIETVNTRYMSVEEFYDAYEKNIKPILQNARILYPQISQITIYCDNPTILNADGLAFLTDEYKKFLQKGEKEGKNLYVLSGLENEKPYVSIVLNLNFYEQYVPKYQQSTIKKFLRIDLNRVYLNSILSTFKDGHIFIADKKGTVYFSDLLYYNQVGRLSELLKEEKNQTIVFEKLLSTELPYFENWRYIVTTNNSGISKRLFEHQRNYLAIVVLCFTLAFFALFLIVNSVVSRLSVLARHIKKARKQQFESINIEAGKDEIGQVIEEFNIMTQKIKELLEKEIKYELRQKELALEKKQAEINALQSQINPHFLFNTLETIRMRSMLKKEFETANAIKLLAKLLKRSIRWENDLITIEEEISAIYDYLEIQKYRFGEKLKFEIEVEEDVKSTKIPKMTIQPLVENACVHGVENSKGEGRIVVKVLKEGDMIAIHVEDNGIGLEDDKITELLRSVKGLSSDKVSSVGLKNVFRRLELFYNKDFSFEILRSQLGGLKVVIKIPNKRDFEYAVQSVDS</sequence>
<keyword evidence="5" id="KW-0175">Coiled coil</keyword>
<dbReference type="SUPFAM" id="SSF55874">
    <property type="entry name" value="ATPase domain of HSP90 chaperone/DNA topoisomerase II/histidine kinase"/>
    <property type="match status" value="1"/>
</dbReference>
<feature type="transmembrane region" description="Helical" evidence="6">
    <location>
        <begin position="21"/>
        <end position="41"/>
    </location>
</feature>
<keyword evidence="6" id="KW-0812">Transmembrane</keyword>